<dbReference type="STRING" id="1160509.A0A3N4HQ78"/>
<dbReference type="AlphaFoldDB" id="A0A3N4HQ78"/>
<dbReference type="EMBL" id="ML119753">
    <property type="protein sequence ID" value="RPA75982.1"/>
    <property type="molecule type" value="Genomic_DNA"/>
</dbReference>
<evidence type="ECO:0000313" key="3">
    <source>
        <dbReference type="Proteomes" id="UP000275078"/>
    </source>
</evidence>
<dbReference type="OrthoDB" id="5426191at2759"/>
<gene>
    <name evidence="2" type="ORF">BJ508DRAFT_417798</name>
</gene>
<accession>A0A3N4HQ78</accession>
<evidence type="ECO:0000256" key="1">
    <source>
        <dbReference type="SAM" id="MobiDB-lite"/>
    </source>
</evidence>
<organism evidence="2 3">
    <name type="scientific">Ascobolus immersus RN42</name>
    <dbReference type="NCBI Taxonomy" id="1160509"/>
    <lineage>
        <taxon>Eukaryota</taxon>
        <taxon>Fungi</taxon>
        <taxon>Dikarya</taxon>
        <taxon>Ascomycota</taxon>
        <taxon>Pezizomycotina</taxon>
        <taxon>Pezizomycetes</taxon>
        <taxon>Pezizales</taxon>
        <taxon>Ascobolaceae</taxon>
        <taxon>Ascobolus</taxon>
    </lineage>
</organism>
<keyword evidence="3" id="KW-1185">Reference proteome</keyword>
<name>A0A3N4HQ78_ASCIM</name>
<sequence length="480" mass="52807">MSGPLSDGVPSASSQIPVAASSLQRILDLASDPPFTPPEPVLHAIPSEGTDAHGNLTLHLVRVPDSTDLFLTTLPPSASRRVTGSDIESSIYYIRIAIPTTTPAASDKRRSFFSKFKSKPPARKDNFSITVIRRNPYNGDQETVAEVESSSAGLIDNKGKQPEATDEGEKWWDLEKPPMKIRIFSPGYAKFTDNDDGTMEREVVFCRKAHWWKKFEKSVKKELTSGHDINKEISETSSDQGKERKKQLGWSGYSFDSPWAPAGPNLERIGASAKWVDWDTQMDVLPEQRTPRCVFEEVVGGRSMKLKLRRPIRPVARSSSHSPAVTPQRAPSPVPPPPPPATLAPPLPEGVIELPDSQAIPTQAHHLDNYSLRPPLPSANSHFSTASTGSTAGARSMTLLAMEFHVPKYEPSGEFVYKTKKERELEASLGKIEKVPQAKVATITVTREGLSCLDLAVTSCVGVAWRRICGWEEDRKGWVG</sequence>
<feature type="region of interest" description="Disordered" evidence="1">
    <location>
        <begin position="147"/>
        <end position="168"/>
    </location>
</feature>
<protein>
    <submittedName>
        <fullName evidence="2">Uncharacterized protein</fullName>
    </submittedName>
</protein>
<feature type="region of interest" description="Disordered" evidence="1">
    <location>
        <begin position="368"/>
        <end position="390"/>
    </location>
</feature>
<feature type="compositionally biased region" description="Pro residues" evidence="1">
    <location>
        <begin position="330"/>
        <end position="347"/>
    </location>
</feature>
<evidence type="ECO:0000313" key="2">
    <source>
        <dbReference type="EMBL" id="RPA75982.1"/>
    </source>
</evidence>
<feature type="region of interest" description="Disordered" evidence="1">
    <location>
        <begin position="310"/>
        <end position="347"/>
    </location>
</feature>
<reference evidence="2 3" key="1">
    <citation type="journal article" date="2018" name="Nat. Ecol. Evol.">
        <title>Pezizomycetes genomes reveal the molecular basis of ectomycorrhizal truffle lifestyle.</title>
        <authorList>
            <person name="Murat C."/>
            <person name="Payen T."/>
            <person name="Noel B."/>
            <person name="Kuo A."/>
            <person name="Morin E."/>
            <person name="Chen J."/>
            <person name="Kohler A."/>
            <person name="Krizsan K."/>
            <person name="Balestrini R."/>
            <person name="Da Silva C."/>
            <person name="Montanini B."/>
            <person name="Hainaut M."/>
            <person name="Levati E."/>
            <person name="Barry K.W."/>
            <person name="Belfiori B."/>
            <person name="Cichocki N."/>
            <person name="Clum A."/>
            <person name="Dockter R.B."/>
            <person name="Fauchery L."/>
            <person name="Guy J."/>
            <person name="Iotti M."/>
            <person name="Le Tacon F."/>
            <person name="Lindquist E.A."/>
            <person name="Lipzen A."/>
            <person name="Malagnac F."/>
            <person name="Mello A."/>
            <person name="Molinier V."/>
            <person name="Miyauchi S."/>
            <person name="Poulain J."/>
            <person name="Riccioni C."/>
            <person name="Rubini A."/>
            <person name="Sitrit Y."/>
            <person name="Splivallo R."/>
            <person name="Traeger S."/>
            <person name="Wang M."/>
            <person name="Zifcakova L."/>
            <person name="Wipf D."/>
            <person name="Zambonelli A."/>
            <person name="Paolocci F."/>
            <person name="Nowrousian M."/>
            <person name="Ottonello S."/>
            <person name="Baldrian P."/>
            <person name="Spatafora J.W."/>
            <person name="Henrissat B."/>
            <person name="Nagy L.G."/>
            <person name="Aury J.M."/>
            <person name="Wincker P."/>
            <person name="Grigoriev I.V."/>
            <person name="Bonfante P."/>
            <person name="Martin F.M."/>
        </authorList>
    </citation>
    <scope>NUCLEOTIDE SEQUENCE [LARGE SCALE GENOMIC DNA]</scope>
    <source>
        <strain evidence="2 3">RN42</strain>
    </source>
</reference>
<feature type="compositionally biased region" description="Polar residues" evidence="1">
    <location>
        <begin position="378"/>
        <end position="390"/>
    </location>
</feature>
<proteinExistence type="predicted"/>
<feature type="compositionally biased region" description="Basic and acidic residues" evidence="1">
    <location>
        <begin position="157"/>
        <end position="168"/>
    </location>
</feature>
<dbReference type="Proteomes" id="UP000275078">
    <property type="component" value="Unassembled WGS sequence"/>
</dbReference>